<sequence length="28" mass="3325">MISPLFIAKHQITEMIIKKSFSEHPWLV</sequence>
<evidence type="ECO:0000313" key="1">
    <source>
        <dbReference type="EMBL" id="KAJ6984734.1"/>
    </source>
</evidence>
<name>A0AAD6MGG4_9ROSI</name>
<protein>
    <submittedName>
        <fullName evidence="1">Uncharacterized protein</fullName>
    </submittedName>
</protein>
<gene>
    <name evidence="1" type="ORF">NC653_022899</name>
    <name evidence="2" type="ORF">NC653_022904</name>
</gene>
<evidence type="ECO:0000313" key="3">
    <source>
        <dbReference type="Proteomes" id="UP001164929"/>
    </source>
</evidence>
<evidence type="ECO:0000313" key="2">
    <source>
        <dbReference type="EMBL" id="KAJ6984739.1"/>
    </source>
</evidence>
<dbReference type="AlphaFoldDB" id="A0AAD6MGG4"/>
<organism evidence="1 3">
    <name type="scientific">Populus alba x Populus x berolinensis</name>
    <dbReference type="NCBI Taxonomy" id="444605"/>
    <lineage>
        <taxon>Eukaryota</taxon>
        <taxon>Viridiplantae</taxon>
        <taxon>Streptophyta</taxon>
        <taxon>Embryophyta</taxon>
        <taxon>Tracheophyta</taxon>
        <taxon>Spermatophyta</taxon>
        <taxon>Magnoliopsida</taxon>
        <taxon>eudicotyledons</taxon>
        <taxon>Gunneridae</taxon>
        <taxon>Pentapetalae</taxon>
        <taxon>rosids</taxon>
        <taxon>fabids</taxon>
        <taxon>Malpighiales</taxon>
        <taxon>Salicaceae</taxon>
        <taxon>Saliceae</taxon>
        <taxon>Populus</taxon>
    </lineage>
</organism>
<dbReference type="EMBL" id="JAQIZT010000009">
    <property type="protein sequence ID" value="KAJ6984739.1"/>
    <property type="molecule type" value="Genomic_DNA"/>
</dbReference>
<keyword evidence="3" id="KW-1185">Reference proteome</keyword>
<comment type="caution">
    <text evidence="1">The sequence shown here is derived from an EMBL/GenBank/DDBJ whole genome shotgun (WGS) entry which is preliminary data.</text>
</comment>
<accession>A0AAD6MGG4</accession>
<proteinExistence type="predicted"/>
<dbReference type="EMBL" id="JAQIZT010000009">
    <property type="protein sequence ID" value="KAJ6984734.1"/>
    <property type="molecule type" value="Genomic_DNA"/>
</dbReference>
<reference evidence="1" key="1">
    <citation type="journal article" date="2023" name="Mol. Ecol. Resour.">
        <title>Chromosome-level genome assembly of a triploid poplar Populus alba 'Berolinensis'.</title>
        <authorList>
            <person name="Chen S."/>
            <person name="Yu Y."/>
            <person name="Wang X."/>
            <person name="Wang S."/>
            <person name="Zhang T."/>
            <person name="Zhou Y."/>
            <person name="He R."/>
            <person name="Meng N."/>
            <person name="Wang Y."/>
            <person name="Liu W."/>
            <person name="Liu Z."/>
            <person name="Liu J."/>
            <person name="Guo Q."/>
            <person name="Huang H."/>
            <person name="Sederoff R.R."/>
            <person name="Wang G."/>
            <person name="Qu G."/>
            <person name="Chen S."/>
        </authorList>
    </citation>
    <scope>NUCLEOTIDE SEQUENCE</scope>
    <source>
        <strain evidence="1">SC-2020</strain>
    </source>
</reference>
<dbReference type="Proteomes" id="UP001164929">
    <property type="component" value="Chromosome 9"/>
</dbReference>